<dbReference type="Proteomes" id="UP000663868">
    <property type="component" value="Unassembled WGS sequence"/>
</dbReference>
<protein>
    <submittedName>
        <fullName evidence="1">Uncharacterized protein</fullName>
    </submittedName>
</protein>
<evidence type="ECO:0000313" key="1">
    <source>
        <dbReference type="EMBL" id="CAF1304016.1"/>
    </source>
</evidence>
<name>A0A815DNT6_9BILA</name>
<dbReference type="Proteomes" id="UP000663860">
    <property type="component" value="Unassembled WGS sequence"/>
</dbReference>
<dbReference type="EMBL" id="CAJOBB010000540">
    <property type="protein sequence ID" value="CAF3701846.1"/>
    <property type="molecule type" value="Genomic_DNA"/>
</dbReference>
<organism evidence="1 3">
    <name type="scientific">Adineta steineri</name>
    <dbReference type="NCBI Taxonomy" id="433720"/>
    <lineage>
        <taxon>Eukaryota</taxon>
        <taxon>Metazoa</taxon>
        <taxon>Spiralia</taxon>
        <taxon>Gnathifera</taxon>
        <taxon>Rotifera</taxon>
        <taxon>Eurotatoria</taxon>
        <taxon>Bdelloidea</taxon>
        <taxon>Adinetida</taxon>
        <taxon>Adinetidae</taxon>
        <taxon>Adineta</taxon>
    </lineage>
</organism>
<comment type="caution">
    <text evidence="1">The sequence shown here is derived from an EMBL/GenBank/DDBJ whole genome shotgun (WGS) entry which is preliminary data.</text>
</comment>
<reference evidence="1" key="1">
    <citation type="submission" date="2021-02" db="EMBL/GenBank/DDBJ databases">
        <authorList>
            <person name="Nowell W R."/>
        </authorList>
    </citation>
    <scope>NUCLEOTIDE SEQUENCE</scope>
</reference>
<accession>A0A815DNT6</accession>
<dbReference type="EMBL" id="CAJNOE010000665">
    <property type="protein sequence ID" value="CAF1304016.1"/>
    <property type="molecule type" value="Genomic_DNA"/>
</dbReference>
<evidence type="ECO:0000313" key="3">
    <source>
        <dbReference type="Proteomes" id="UP000663860"/>
    </source>
</evidence>
<proteinExistence type="predicted"/>
<evidence type="ECO:0000313" key="2">
    <source>
        <dbReference type="EMBL" id="CAF3701846.1"/>
    </source>
</evidence>
<dbReference type="AlphaFoldDB" id="A0A815DNT6"/>
<gene>
    <name evidence="1" type="ORF">IZO911_LOCUS34223</name>
    <name evidence="2" type="ORF">KXQ929_LOCUS11101</name>
</gene>
<sequence>MLDEEINENEALYDSQSSILTSPSRSTCSDMPKVNHNNFIKHRLSNIDVNDVSLLETKQIPIKVLTINGKCSHIFKSALEDCVEDCILEFPDDQDSIFVSKSRETIQIPNENNRNSINTRSSHQYNAQTQIGSGRTSTTNNLVLPSVNLATSARMRHQLVNNISERKSSTTPKKFQSERPSILPNELISSKSIPEMTSASLPLFPSNKKNKSYHDRQKNYRLSDLVMLGPEYFADVFHLSHHPYRTTTKTELDRIKQDLFHRYLWTQKPQVSCRIRPLSIYTRTRTLII</sequence>